<feature type="domain" description="Glucose/Sorbosone dehydrogenase" evidence="1">
    <location>
        <begin position="50"/>
        <end position="380"/>
    </location>
</feature>
<dbReference type="AlphaFoldDB" id="A0A484SDX1"/>
<dbReference type="InterPro" id="IPR012938">
    <property type="entry name" value="Glc/Sorbosone_DH"/>
</dbReference>
<proteinExistence type="predicted"/>
<dbReference type="Pfam" id="PF07995">
    <property type="entry name" value="GSDH"/>
    <property type="match status" value="1"/>
</dbReference>
<accession>A0A484SDX1</accession>
<dbReference type="SUPFAM" id="SSF50952">
    <property type="entry name" value="Soluble quinoprotein glucose dehydrogenase"/>
    <property type="match status" value="1"/>
</dbReference>
<dbReference type="Gene3D" id="2.120.10.30">
    <property type="entry name" value="TolB, C-terminal domain"/>
    <property type="match status" value="1"/>
</dbReference>
<organism evidence="3">
    <name type="scientific">plant metagenome</name>
    <dbReference type="NCBI Taxonomy" id="1297885"/>
    <lineage>
        <taxon>unclassified sequences</taxon>
        <taxon>metagenomes</taxon>
        <taxon>organismal metagenomes</taxon>
    </lineage>
</organism>
<evidence type="ECO:0000313" key="3">
    <source>
        <dbReference type="EMBL" id="VFR60842.1"/>
    </source>
</evidence>
<dbReference type="EMBL" id="CAADIF010000005">
    <property type="protein sequence ID" value="VFR60842.1"/>
    <property type="molecule type" value="Genomic_DNA"/>
</dbReference>
<sequence length="387" mass="42024">MPAARTSHRIPAVPGPRTALRRVALWLCALLLAPIAAAAEYQIETVADGLEFPWSLAFLPDGNMLVTERAGRLRVIEPGGDGTPTLRETPVAGLPPMFIRGQSGLFEVMADPDFASNQTLYLSFAHGTPSANHLRVVRARFDGTRLHDVTPILTTQPAKAHAQHFGGRMALLGDGTLVVGMGDGNLERPDALRLHTHLGKMLRIGRDGSVPRDNPFVGREGALPEIYSYGHRNPQGLVRVGDVLYAHEHGPRGGDELNLIEPGANYGWPITTHGVDYTGARVTPYTEWPGVTQPLVHWTPSIAPAGMAWYDGELFPAWQGSLFVTALVERSVRRVPMRGGVPGEQEILFTELGERIRDVRAGPDGALYLLTDQAQGRVLRISPAPAR</sequence>
<dbReference type="EMBL" id="CAADIA010000006">
    <property type="protein sequence ID" value="VFR32005.1"/>
    <property type="molecule type" value="Genomic_DNA"/>
</dbReference>
<evidence type="ECO:0000313" key="2">
    <source>
        <dbReference type="EMBL" id="VFR32005.1"/>
    </source>
</evidence>
<dbReference type="InterPro" id="IPR011042">
    <property type="entry name" value="6-blade_b-propeller_TolB-like"/>
</dbReference>
<protein>
    <submittedName>
        <fullName evidence="3">PQQ-dependent oxidoreductase, gdhB family</fullName>
    </submittedName>
</protein>
<evidence type="ECO:0000259" key="1">
    <source>
        <dbReference type="Pfam" id="PF07995"/>
    </source>
</evidence>
<dbReference type="PANTHER" id="PTHR19328:SF75">
    <property type="entry name" value="ALDOSE SUGAR DEHYDROGENASE YLII"/>
    <property type="match status" value="1"/>
</dbReference>
<gene>
    <name evidence="2" type="ORF">ANK1_4055</name>
    <name evidence="3" type="ORF">ANK2_4056</name>
</gene>
<dbReference type="PANTHER" id="PTHR19328">
    <property type="entry name" value="HEDGEHOG-INTERACTING PROTEIN"/>
    <property type="match status" value="1"/>
</dbReference>
<dbReference type="InterPro" id="IPR011041">
    <property type="entry name" value="Quinoprot_gluc/sorb_DH_b-prop"/>
</dbReference>
<name>A0A484SDX1_9ZZZZ</name>
<reference evidence="3" key="1">
    <citation type="submission" date="2019-03" db="EMBL/GenBank/DDBJ databases">
        <authorList>
            <person name="Danneels B."/>
        </authorList>
    </citation>
    <scope>NUCLEOTIDE SEQUENCE</scope>
</reference>